<sequence length="217" mass="24634">MASVEDLLLDQEELKKLLVSATRPAVQELLKKELRRVDREASSRAQQSKAADASPKAAAAGPPSTTKLSNYGWDQSEKFLKVYVSLEGVQKAPSENVSVEFKERSFSLLVRDFEGKTYSMSVIELLHPIDPAKSSWKVKTDSVLVMCRKTKEETWKFLTSLEKKTLDREKPKMEEDVDPSEGLMKILKQMYDDGDDDMKRTISKAWVESREKQTQGV</sequence>
<dbReference type="Proteomes" id="UP001318040">
    <property type="component" value="Chromosome 50"/>
</dbReference>
<name>A0AAJ7XBT3_PETMA</name>
<evidence type="ECO:0000256" key="2">
    <source>
        <dbReference type="ARBA" id="ARBA00004496"/>
    </source>
</evidence>
<keyword evidence="6" id="KW-0833">Ubl conjugation pathway</keyword>
<dbReference type="GO" id="GO:0031625">
    <property type="term" value="F:ubiquitin protein ligase binding"/>
    <property type="evidence" value="ECO:0007669"/>
    <property type="project" value="InterPro"/>
</dbReference>
<organism evidence="13 14">
    <name type="scientific">Petromyzon marinus</name>
    <name type="common">Sea lamprey</name>
    <dbReference type="NCBI Taxonomy" id="7757"/>
    <lineage>
        <taxon>Eukaryota</taxon>
        <taxon>Metazoa</taxon>
        <taxon>Chordata</taxon>
        <taxon>Craniata</taxon>
        <taxon>Vertebrata</taxon>
        <taxon>Cyclostomata</taxon>
        <taxon>Hyperoartia</taxon>
        <taxon>Petromyzontiformes</taxon>
        <taxon>Petromyzontidae</taxon>
        <taxon>Petromyzon</taxon>
    </lineage>
</organism>
<dbReference type="InterPro" id="IPR015120">
    <property type="entry name" value="Siah-Interact_N"/>
</dbReference>
<feature type="region of interest" description="Disordered" evidence="10">
    <location>
        <begin position="35"/>
        <end position="69"/>
    </location>
</feature>
<dbReference type="CTD" id="27101"/>
<comment type="subcellular location">
    <subcellularLocation>
        <location evidence="2">Cytoplasm</location>
    </subcellularLocation>
    <subcellularLocation>
        <location evidence="1">Nucleus</location>
    </subcellularLocation>
</comment>
<dbReference type="InterPro" id="IPR052289">
    <property type="entry name" value="Calcyclin-binding_UBL-bridge"/>
</dbReference>
<dbReference type="GeneID" id="116953152"/>
<dbReference type="GO" id="GO:0005737">
    <property type="term" value="C:cytoplasm"/>
    <property type="evidence" value="ECO:0007669"/>
    <property type="project" value="UniProtKB-SubCell"/>
</dbReference>
<dbReference type="SUPFAM" id="SSF49764">
    <property type="entry name" value="HSP20-like chaperones"/>
    <property type="match status" value="1"/>
</dbReference>
<dbReference type="PROSITE" id="PS51203">
    <property type="entry name" value="CS"/>
    <property type="match status" value="1"/>
</dbReference>
<dbReference type="GO" id="GO:0044548">
    <property type="term" value="F:S100 protein binding"/>
    <property type="evidence" value="ECO:0007669"/>
    <property type="project" value="InterPro"/>
</dbReference>
<dbReference type="GO" id="GO:0015631">
    <property type="term" value="F:tubulin binding"/>
    <property type="evidence" value="ECO:0007669"/>
    <property type="project" value="InterPro"/>
</dbReference>
<evidence type="ECO:0000313" key="13">
    <source>
        <dbReference type="Proteomes" id="UP001318040"/>
    </source>
</evidence>
<keyword evidence="8" id="KW-0539">Nucleus</keyword>
<feature type="domain" description="SGS" evidence="11">
    <location>
        <begin position="144"/>
        <end position="217"/>
    </location>
</feature>
<dbReference type="InterPro" id="IPR037893">
    <property type="entry name" value="CS_CacyBP"/>
</dbReference>
<protein>
    <recommendedName>
        <fullName evidence="3">Calcyclin-binding protein</fullName>
    </recommendedName>
</protein>
<dbReference type="GO" id="GO:0005634">
    <property type="term" value="C:nucleus"/>
    <property type="evidence" value="ECO:0007669"/>
    <property type="project" value="UniProtKB-SubCell"/>
</dbReference>
<dbReference type="Gene3D" id="4.10.860.10">
    <property type="entry name" value="UVR domain"/>
    <property type="match status" value="1"/>
</dbReference>
<evidence type="ECO:0000313" key="14">
    <source>
        <dbReference type="RefSeq" id="XP_032828949.1"/>
    </source>
</evidence>
<dbReference type="Pfam" id="PF09032">
    <property type="entry name" value="Siah-Interact_N"/>
    <property type="match status" value="1"/>
</dbReference>
<reference evidence="14" key="1">
    <citation type="submission" date="2025-08" db="UniProtKB">
        <authorList>
            <consortium name="RefSeq"/>
        </authorList>
    </citation>
    <scope>IDENTIFICATION</scope>
    <source>
        <tissue evidence="14">Sperm</tissue>
    </source>
</reference>
<gene>
    <name evidence="14" type="primary">CACYBP</name>
</gene>
<dbReference type="FunFam" id="2.60.40.790:FF:000006">
    <property type="entry name" value="calcyclin-binding protein-like"/>
    <property type="match status" value="1"/>
</dbReference>
<evidence type="ECO:0000256" key="1">
    <source>
        <dbReference type="ARBA" id="ARBA00004123"/>
    </source>
</evidence>
<evidence type="ECO:0000256" key="9">
    <source>
        <dbReference type="ARBA" id="ARBA00025145"/>
    </source>
</evidence>
<dbReference type="RefSeq" id="XP_032828949.1">
    <property type="nucleotide sequence ID" value="XM_032973058.1"/>
</dbReference>
<dbReference type="PROSITE" id="PS51048">
    <property type="entry name" value="SGS"/>
    <property type="match status" value="1"/>
</dbReference>
<dbReference type="InterPro" id="IPR037201">
    <property type="entry name" value="CacyBP_N"/>
</dbReference>
<dbReference type="InterPro" id="IPR008978">
    <property type="entry name" value="HSP20-like_chaperone"/>
</dbReference>
<evidence type="ECO:0000256" key="8">
    <source>
        <dbReference type="ARBA" id="ARBA00023242"/>
    </source>
</evidence>
<dbReference type="GO" id="GO:0007507">
    <property type="term" value="P:heart development"/>
    <property type="evidence" value="ECO:0007669"/>
    <property type="project" value="TreeGrafter"/>
</dbReference>
<dbReference type="Gene3D" id="2.60.40.790">
    <property type="match status" value="1"/>
</dbReference>
<feature type="compositionally biased region" description="Low complexity" evidence="10">
    <location>
        <begin position="45"/>
        <end position="67"/>
    </location>
</feature>
<proteinExistence type="predicted"/>
<dbReference type="PANTHER" id="PTHR13164">
    <property type="entry name" value="CALICYLIN BINDING PROTEIN"/>
    <property type="match status" value="1"/>
</dbReference>
<keyword evidence="5" id="KW-0597">Phosphoprotein</keyword>
<dbReference type="KEGG" id="pmrn:116953152"/>
<evidence type="ECO:0000259" key="12">
    <source>
        <dbReference type="PROSITE" id="PS51203"/>
    </source>
</evidence>
<dbReference type="AlphaFoldDB" id="A0AAJ7XBT3"/>
<accession>A0AAJ7XBT3</accession>
<dbReference type="SUPFAM" id="SSF140106">
    <property type="entry name" value="Calcyclin-binding protein-like"/>
    <property type="match status" value="1"/>
</dbReference>
<evidence type="ECO:0000256" key="10">
    <source>
        <dbReference type="SAM" id="MobiDB-lite"/>
    </source>
</evidence>
<evidence type="ECO:0000256" key="6">
    <source>
        <dbReference type="ARBA" id="ARBA00022786"/>
    </source>
</evidence>
<evidence type="ECO:0000256" key="7">
    <source>
        <dbReference type="ARBA" id="ARBA00022990"/>
    </source>
</evidence>
<evidence type="ECO:0000256" key="4">
    <source>
        <dbReference type="ARBA" id="ARBA00022490"/>
    </source>
</evidence>
<evidence type="ECO:0000256" key="5">
    <source>
        <dbReference type="ARBA" id="ARBA00022553"/>
    </source>
</evidence>
<evidence type="ECO:0000256" key="3">
    <source>
        <dbReference type="ARBA" id="ARBA00015702"/>
    </source>
</evidence>
<keyword evidence="4" id="KW-0963">Cytoplasm</keyword>
<feature type="domain" description="CS" evidence="12">
    <location>
        <begin position="66"/>
        <end position="159"/>
    </location>
</feature>
<evidence type="ECO:0000259" key="11">
    <source>
        <dbReference type="PROSITE" id="PS51048"/>
    </source>
</evidence>
<keyword evidence="7" id="KW-0007">Acetylation</keyword>
<dbReference type="InterPro" id="IPR007052">
    <property type="entry name" value="CS_dom"/>
</dbReference>
<dbReference type="CDD" id="cd06468">
    <property type="entry name" value="p23_CacyBP"/>
    <property type="match status" value="1"/>
</dbReference>
<dbReference type="InterPro" id="IPR007699">
    <property type="entry name" value="SGS_dom"/>
</dbReference>
<keyword evidence="13" id="KW-1185">Reference proteome</keyword>
<dbReference type="Pfam" id="PF04969">
    <property type="entry name" value="CS"/>
    <property type="match status" value="1"/>
</dbReference>
<comment type="function">
    <text evidence="9">May be involved in calcium-dependent ubiquitination and subsequent proteasomal degradation of target proteins. Probably serves as a molecular bridge in ubiquitin E3 complexes. Participates in the ubiquitin-mediated degradation of beta-catenin (CTNNB1).</text>
</comment>
<dbReference type="PANTHER" id="PTHR13164:SF3">
    <property type="entry name" value="CALCYCLIN-BINDING PROTEIN"/>
    <property type="match status" value="1"/>
</dbReference>